<accession>A0A1G9CII6</accession>
<dbReference type="EMBL" id="FNDJ01000016">
    <property type="protein sequence ID" value="SDK51503.1"/>
    <property type="molecule type" value="Genomic_DNA"/>
</dbReference>
<protein>
    <submittedName>
        <fullName evidence="1">Uncharacterized protein</fullName>
    </submittedName>
</protein>
<evidence type="ECO:0000313" key="1">
    <source>
        <dbReference type="EMBL" id="SDK51503.1"/>
    </source>
</evidence>
<reference evidence="1 2" key="1">
    <citation type="submission" date="2016-10" db="EMBL/GenBank/DDBJ databases">
        <authorList>
            <person name="de Groot N.N."/>
        </authorList>
    </citation>
    <scope>NUCLEOTIDE SEQUENCE [LARGE SCALE GENOMIC DNA]</scope>
    <source>
        <strain evidence="1 2">CGMCC 4.6533</strain>
    </source>
</reference>
<evidence type="ECO:0000313" key="2">
    <source>
        <dbReference type="Proteomes" id="UP000199202"/>
    </source>
</evidence>
<proteinExistence type="predicted"/>
<organism evidence="1 2">
    <name type="scientific">Nonomuraea jiangxiensis</name>
    <dbReference type="NCBI Taxonomy" id="633440"/>
    <lineage>
        <taxon>Bacteria</taxon>
        <taxon>Bacillati</taxon>
        <taxon>Actinomycetota</taxon>
        <taxon>Actinomycetes</taxon>
        <taxon>Streptosporangiales</taxon>
        <taxon>Streptosporangiaceae</taxon>
        <taxon>Nonomuraea</taxon>
    </lineage>
</organism>
<dbReference type="Proteomes" id="UP000199202">
    <property type="component" value="Unassembled WGS sequence"/>
</dbReference>
<dbReference type="STRING" id="633440.SAMN05421869_116182"/>
<keyword evidence="2" id="KW-1185">Reference proteome</keyword>
<gene>
    <name evidence="1" type="ORF">SAMN05421869_116182</name>
</gene>
<sequence>MMPAAQFIPCGGYRHVNELGLQGWKCRSNHATLLQGCYMVSRGRHQHNEINAAFKVIRKTRSLTVVEIHKGHRWGAIECVCGGDPYTVWCTPRNPGNHARGILRYVNTHAACADSEDGS</sequence>
<name>A0A1G9CII6_9ACTN</name>
<dbReference type="AlphaFoldDB" id="A0A1G9CII6"/>